<dbReference type="SMART" id="SM00530">
    <property type="entry name" value="HTH_XRE"/>
    <property type="match status" value="1"/>
</dbReference>
<protein>
    <submittedName>
        <fullName evidence="3">Helix-turn-helix domain-containing protein</fullName>
    </submittedName>
</protein>
<dbReference type="Pfam" id="PF01381">
    <property type="entry name" value="HTH_3"/>
    <property type="match status" value="1"/>
</dbReference>
<evidence type="ECO:0000313" key="3">
    <source>
        <dbReference type="EMBL" id="MFB9063187.1"/>
    </source>
</evidence>
<dbReference type="PANTHER" id="PTHR46797:SF1">
    <property type="entry name" value="METHYLPHOSPHONATE SYNTHASE"/>
    <property type="match status" value="1"/>
</dbReference>
<reference evidence="3 4" key="1">
    <citation type="submission" date="2024-09" db="EMBL/GenBank/DDBJ databases">
        <authorList>
            <person name="Sun Q."/>
            <person name="Mori K."/>
        </authorList>
    </citation>
    <scope>NUCLEOTIDE SEQUENCE [LARGE SCALE GENOMIC DNA]</scope>
    <source>
        <strain evidence="3 4">CECT 7908</strain>
    </source>
</reference>
<dbReference type="SUPFAM" id="SSF47413">
    <property type="entry name" value="lambda repressor-like DNA-binding domains"/>
    <property type="match status" value="1"/>
</dbReference>
<gene>
    <name evidence="3" type="ORF">ACFFUQ_04070</name>
</gene>
<comment type="caution">
    <text evidence="3">The sequence shown here is derived from an EMBL/GenBank/DDBJ whole genome shotgun (WGS) entry which is preliminary data.</text>
</comment>
<name>A0ABV5FI21_9FLAO</name>
<organism evidence="3 4">
    <name type="scientific">Flavobacterium branchiarum</name>
    <dbReference type="NCBI Taxonomy" id="1114870"/>
    <lineage>
        <taxon>Bacteria</taxon>
        <taxon>Pseudomonadati</taxon>
        <taxon>Bacteroidota</taxon>
        <taxon>Flavobacteriia</taxon>
        <taxon>Flavobacteriales</taxon>
        <taxon>Flavobacteriaceae</taxon>
        <taxon>Flavobacterium</taxon>
    </lineage>
</organism>
<keyword evidence="1" id="KW-0238">DNA-binding</keyword>
<evidence type="ECO:0000313" key="4">
    <source>
        <dbReference type="Proteomes" id="UP001589589"/>
    </source>
</evidence>
<sequence length="79" mass="8976">MNISEESFIVNFGIHIRQLRDKKGISQQDLANYCGVTKSQISRIEVAKLNTGIRTLVKIANALDIEPKELLDFSMKREV</sequence>
<dbReference type="Gene3D" id="1.10.260.40">
    <property type="entry name" value="lambda repressor-like DNA-binding domains"/>
    <property type="match status" value="1"/>
</dbReference>
<keyword evidence="4" id="KW-1185">Reference proteome</keyword>
<feature type="domain" description="HTH cro/C1-type" evidence="2">
    <location>
        <begin position="16"/>
        <end position="70"/>
    </location>
</feature>
<evidence type="ECO:0000259" key="2">
    <source>
        <dbReference type="PROSITE" id="PS50943"/>
    </source>
</evidence>
<dbReference type="InterPro" id="IPR001387">
    <property type="entry name" value="Cro/C1-type_HTH"/>
</dbReference>
<evidence type="ECO:0000256" key="1">
    <source>
        <dbReference type="ARBA" id="ARBA00023125"/>
    </source>
</evidence>
<dbReference type="PROSITE" id="PS50943">
    <property type="entry name" value="HTH_CROC1"/>
    <property type="match status" value="1"/>
</dbReference>
<accession>A0ABV5FI21</accession>
<dbReference type="Proteomes" id="UP001589589">
    <property type="component" value="Unassembled WGS sequence"/>
</dbReference>
<dbReference type="InterPro" id="IPR010982">
    <property type="entry name" value="Lambda_DNA-bd_dom_sf"/>
</dbReference>
<dbReference type="InterPro" id="IPR050807">
    <property type="entry name" value="TransReg_Diox_bact_type"/>
</dbReference>
<dbReference type="CDD" id="cd00093">
    <property type="entry name" value="HTH_XRE"/>
    <property type="match status" value="1"/>
</dbReference>
<proteinExistence type="predicted"/>
<dbReference type="RefSeq" id="WP_290266017.1">
    <property type="nucleotide sequence ID" value="NZ_JAUFQQ010000005.1"/>
</dbReference>
<dbReference type="PANTHER" id="PTHR46797">
    <property type="entry name" value="HTH-TYPE TRANSCRIPTIONAL REGULATOR"/>
    <property type="match status" value="1"/>
</dbReference>
<dbReference type="EMBL" id="JBHMEX010000013">
    <property type="protein sequence ID" value="MFB9063187.1"/>
    <property type="molecule type" value="Genomic_DNA"/>
</dbReference>